<protein>
    <submittedName>
        <fullName evidence="1">Uncharacterized protein</fullName>
    </submittedName>
</protein>
<name>A0ABR2N846_9ROSI</name>
<accession>A0ABR2N846</accession>
<dbReference type="Proteomes" id="UP001396334">
    <property type="component" value="Unassembled WGS sequence"/>
</dbReference>
<gene>
    <name evidence="1" type="ORF">V6N11_046104</name>
</gene>
<proteinExistence type="predicted"/>
<keyword evidence="2" id="KW-1185">Reference proteome</keyword>
<sequence>MSALTTGEVADNGDPWQRCASQLLSGHWFSRFWPDGVKEGAKASSFVVSDRQNDHRSDGRLLAVAAVVDLGWLLGLREFPPSVPDESERK</sequence>
<dbReference type="EMBL" id="JBBPBN010000221">
    <property type="protein sequence ID" value="KAK8972277.1"/>
    <property type="molecule type" value="Genomic_DNA"/>
</dbReference>
<evidence type="ECO:0000313" key="1">
    <source>
        <dbReference type="EMBL" id="KAK8972277.1"/>
    </source>
</evidence>
<comment type="caution">
    <text evidence="1">The sequence shown here is derived from an EMBL/GenBank/DDBJ whole genome shotgun (WGS) entry which is preliminary data.</text>
</comment>
<evidence type="ECO:0000313" key="2">
    <source>
        <dbReference type="Proteomes" id="UP001396334"/>
    </source>
</evidence>
<organism evidence="1 2">
    <name type="scientific">Hibiscus sabdariffa</name>
    <name type="common">roselle</name>
    <dbReference type="NCBI Taxonomy" id="183260"/>
    <lineage>
        <taxon>Eukaryota</taxon>
        <taxon>Viridiplantae</taxon>
        <taxon>Streptophyta</taxon>
        <taxon>Embryophyta</taxon>
        <taxon>Tracheophyta</taxon>
        <taxon>Spermatophyta</taxon>
        <taxon>Magnoliopsida</taxon>
        <taxon>eudicotyledons</taxon>
        <taxon>Gunneridae</taxon>
        <taxon>Pentapetalae</taxon>
        <taxon>rosids</taxon>
        <taxon>malvids</taxon>
        <taxon>Malvales</taxon>
        <taxon>Malvaceae</taxon>
        <taxon>Malvoideae</taxon>
        <taxon>Hibiscus</taxon>
    </lineage>
</organism>
<reference evidence="1 2" key="1">
    <citation type="journal article" date="2024" name="G3 (Bethesda)">
        <title>Genome assembly of Hibiscus sabdariffa L. provides insights into metabolisms of medicinal natural products.</title>
        <authorList>
            <person name="Kim T."/>
        </authorList>
    </citation>
    <scope>NUCLEOTIDE SEQUENCE [LARGE SCALE GENOMIC DNA]</scope>
    <source>
        <strain evidence="1">TK-2024</strain>
        <tissue evidence="1">Old leaves</tissue>
    </source>
</reference>